<accession>A0ABV5J8Q2</accession>
<keyword evidence="2" id="KW-1185">Reference proteome</keyword>
<protein>
    <submittedName>
        <fullName evidence="1">DUF4249 domain-containing protein</fullName>
    </submittedName>
</protein>
<dbReference type="PROSITE" id="PS51257">
    <property type="entry name" value="PROKAR_LIPOPROTEIN"/>
    <property type="match status" value="1"/>
</dbReference>
<name>A0ABV5J8Q2_9BACT</name>
<organism evidence="1 2">
    <name type="scientific">Echinicola jeungdonensis</name>
    <dbReference type="NCBI Taxonomy" id="709343"/>
    <lineage>
        <taxon>Bacteria</taxon>
        <taxon>Pseudomonadati</taxon>
        <taxon>Bacteroidota</taxon>
        <taxon>Cytophagia</taxon>
        <taxon>Cytophagales</taxon>
        <taxon>Cyclobacteriaceae</taxon>
        <taxon>Echinicola</taxon>
    </lineage>
</organism>
<proteinExistence type="predicted"/>
<reference evidence="1 2" key="1">
    <citation type="submission" date="2024-09" db="EMBL/GenBank/DDBJ databases">
        <authorList>
            <person name="Sun Q."/>
            <person name="Mori K."/>
        </authorList>
    </citation>
    <scope>NUCLEOTIDE SEQUENCE [LARGE SCALE GENOMIC DNA]</scope>
    <source>
        <strain evidence="1 2">CECT 7682</strain>
    </source>
</reference>
<comment type="caution">
    <text evidence="1">The sequence shown here is derived from an EMBL/GenBank/DDBJ whole genome shotgun (WGS) entry which is preliminary data.</text>
</comment>
<evidence type="ECO:0000313" key="2">
    <source>
        <dbReference type="Proteomes" id="UP001589654"/>
    </source>
</evidence>
<dbReference type="Proteomes" id="UP001589654">
    <property type="component" value="Unassembled WGS sequence"/>
</dbReference>
<sequence length="280" mass="31544">MYSKFWHIGALILSLAFFSACEEVIELDLDDGGPMLNIEGVVADQTGPYLVKISRSVGFYEDNEFPPVSGALVTISDNEGHKETLEEISPGIYQTNTLRGKRGNSYDLEVELEGKSYQASSQIPPERIPIKNLEYGYRKGSFFSDDGYYVTAFFEDPEGLGNYYRLVLLVNGEEYFFEVDGDMVRDNNLWLSDDKYTDGNIQDFEFPHTLEEGDTVDVALYHLDQTTYDYYRTLEEVIDGGGVAPSNPLSNFGDEALGYFGAYSVTSLRVIIIDPEKEEE</sequence>
<dbReference type="EMBL" id="JBHMEW010000067">
    <property type="protein sequence ID" value="MFB9213216.1"/>
    <property type="molecule type" value="Genomic_DNA"/>
</dbReference>
<dbReference type="RefSeq" id="WP_290248746.1">
    <property type="nucleotide sequence ID" value="NZ_JAUFQT010000001.1"/>
</dbReference>
<dbReference type="Pfam" id="PF14054">
    <property type="entry name" value="DUF4249"/>
    <property type="match status" value="1"/>
</dbReference>
<dbReference type="InterPro" id="IPR025345">
    <property type="entry name" value="DUF4249"/>
</dbReference>
<evidence type="ECO:0000313" key="1">
    <source>
        <dbReference type="EMBL" id="MFB9213216.1"/>
    </source>
</evidence>
<gene>
    <name evidence="1" type="ORF">ACFFUR_15475</name>
</gene>